<evidence type="ECO:0000313" key="3">
    <source>
        <dbReference type="EMBL" id="MBB4965812.1"/>
    </source>
</evidence>
<keyword evidence="2" id="KW-1133">Transmembrane helix</keyword>
<dbReference type="RefSeq" id="WP_184669499.1">
    <property type="nucleotide sequence ID" value="NZ_BAABAI010000038.1"/>
</dbReference>
<name>A0A7W7T3A1_9PSEU</name>
<keyword evidence="2" id="KW-0812">Transmembrane</keyword>
<feature type="region of interest" description="Disordered" evidence="1">
    <location>
        <begin position="92"/>
        <end position="116"/>
    </location>
</feature>
<feature type="transmembrane region" description="Helical" evidence="2">
    <location>
        <begin position="37"/>
        <end position="55"/>
    </location>
</feature>
<protein>
    <submittedName>
        <fullName evidence="3">Uncharacterized protein</fullName>
    </submittedName>
</protein>
<keyword evidence="4" id="KW-1185">Reference proteome</keyword>
<reference evidence="3 4" key="1">
    <citation type="submission" date="2020-08" db="EMBL/GenBank/DDBJ databases">
        <title>Sequencing the genomes of 1000 actinobacteria strains.</title>
        <authorList>
            <person name="Klenk H.-P."/>
        </authorList>
    </citation>
    <scope>NUCLEOTIDE SEQUENCE [LARGE SCALE GENOMIC DNA]</scope>
    <source>
        <strain evidence="3 4">DSM 45084</strain>
    </source>
</reference>
<dbReference type="Proteomes" id="UP000542674">
    <property type="component" value="Unassembled WGS sequence"/>
</dbReference>
<dbReference type="EMBL" id="JACHJS010000001">
    <property type="protein sequence ID" value="MBB4965812.1"/>
    <property type="molecule type" value="Genomic_DNA"/>
</dbReference>
<evidence type="ECO:0000256" key="1">
    <source>
        <dbReference type="SAM" id="MobiDB-lite"/>
    </source>
</evidence>
<feature type="transmembrane region" description="Helical" evidence="2">
    <location>
        <begin position="67"/>
        <end position="86"/>
    </location>
</feature>
<organism evidence="3 4">
    <name type="scientific">Saccharothrix violaceirubra</name>
    <dbReference type="NCBI Taxonomy" id="413306"/>
    <lineage>
        <taxon>Bacteria</taxon>
        <taxon>Bacillati</taxon>
        <taxon>Actinomycetota</taxon>
        <taxon>Actinomycetes</taxon>
        <taxon>Pseudonocardiales</taxon>
        <taxon>Pseudonocardiaceae</taxon>
        <taxon>Saccharothrix</taxon>
    </lineage>
</organism>
<evidence type="ECO:0000256" key="2">
    <source>
        <dbReference type="SAM" id="Phobius"/>
    </source>
</evidence>
<keyword evidence="2" id="KW-0472">Membrane</keyword>
<feature type="transmembrane region" description="Helical" evidence="2">
    <location>
        <begin position="12"/>
        <end position="31"/>
    </location>
</feature>
<feature type="compositionally biased region" description="Low complexity" evidence="1">
    <location>
        <begin position="92"/>
        <end position="109"/>
    </location>
</feature>
<proteinExistence type="predicted"/>
<gene>
    <name evidence="3" type="ORF">F4559_003171</name>
</gene>
<sequence length="236" mass="24672">MPPDFSKETVDRWQVFGGMAGVAALAVSAIGGLKDSLPLSLAAGGVVTLVGVLLLYRWGRQAGFQRFLIPVVVTLIGALTTGFLIARNLSPSTSGTGTTGSASRTTAKSVAPAAAGEPARFREGRVVLNEYSWVDLDSHGESGGVGSGSPASNGHDLSYSYGLNAAERLAVVSAESPGYRDCYEATDLRTYLDGDTVKRGPAFCVKTSEGRWARVVVDASGWPGSVTLDVVVWEKE</sequence>
<evidence type="ECO:0000313" key="4">
    <source>
        <dbReference type="Proteomes" id="UP000542674"/>
    </source>
</evidence>
<accession>A0A7W7T3A1</accession>
<dbReference type="AlphaFoldDB" id="A0A7W7T3A1"/>
<comment type="caution">
    <text evidence="3">The sequence shown here is derived from an EMBL/GenBank/DDBJ whole genome shotgun (WGS) entry which is preliminary data.</text>
</comment>